<dbReference type="SUPFAM" id="SSF46689">
    <property type="entry name" value="Homeodomain-like"/>
    <property type="match status" value="1"/>
</dbReference>
<evidence type="ECO:0000256" key="4">
    <source>
        <dbReference type="PROSITE-ProRule" id="PRU00335"/>
    </source>
</evidence>
<gene>
    <name evidence="6" type="ORF">OLMES_2397</name>
</gene>
<organism evidence="6 7">
    <name type="scientific">Oleiphilus messinensis</name>
    <dbReference type="NCBI Taxonomy" id="141451"/>
    <lineage>
        <taxon>Bacteria</taxon>
        <taxon>Pseudomonadati</taxon>
        <taxon>Pseudomonadota</taxon>
        <taxon>Gammaproteobacteria</taxon>
        <taxon>Oceanospirillales</taxon>
        <taxon>Oleiphilaceae</taxon>
        <taxon>Oleiphilus</taxon>
    </lineage>
</organism>
<proteinExistence type="predicted"/>
<reference evidence="6 7" key="1">
    <citation type="submission" date="2017-05" db="EMBL/GenBank/DDBJ databases">
        <title>Genomic insights into alkan degradation activity of Oleiphilus messinensis.</title>
        <authorList>
            <person name="Kozyavkin S.A."/>
            <person name="Slesarev A.I."/>
            <person name="Golyshin P.N."/>
            <person name="Korzhenkov A."/>
            <person name="Golyshina O.N."/>
            <person name="Toshchakov S.V."/>
        </authorList>
    </citation>
    <scope>NUCLEOTIDE SEQUENCE [LARGE SCALE GENOMIC DNA]</scope>
    <source>
        <strain evidence="6 7">ME102</strain>
    </source>
</reference>
<dbReference type="Proteomes" id="UP000196027">
    <property type="component" value="Chromosome"/>
</dbReference>
<sequence length="191" mass="21585">MQIRMKNRKQQIVELGLSLLQTRGFESFSYQDLARELGITKASIHHHFPKKADLGVALCEAIQIWHEQQFALINSHPGKVIDKLDLYIKGNLRFASGENKICPLSSLQADVTALPDTMRIALKRMDDHELDFIAELLEQGKESGEFRFPGATRSQAMLFVLACKGALQYSRVHGEQIFDDTMAQMRAQLIG</sequence>
<evidence type="ECO:0000256" key="3">
    <source>
        <dbReference type="ARBA" id="ARBA00023163"/>
    </source>
</evidence>
<dbReference type="PANTHER" id="PTHR47506:SF1">
    <property type="entry name" value="HTH-TYPE TRANSCRIPTIONAL REGULATOR YJDC"/>
    <property type="match status" value="1"/>
</dbReference>
<dbReference type="SUPFAM" id="SSF48498">
    <property type="entry name" value="Tetracyclin repressor-like, C-terminal domain"/>
    <property type="match status" value="1"/>
</dbReference>
<evidence type="ECO:0000256" key="1">
    <source>
        <dbReference type="ARBA" id="ARBA00023015"/>
    </source>
</evidence>
<evidence type="ECO:0000256" key="2">
    <source>
        <dbReference type="ARBA" id="ARBA00023125"/>
    </source>
</evidence>
<dbReference type="KEGG" id="ome:OLMES_2397"/>
<dbReference type="PROSITE" id="PS50977">
    <property type="entry name" value="HTH_TETR_2"/>
    <property type="match status" value="1"/>
</dbReference>
<evidence type="ECO:0000259" key="5">
    <source>
        <dbReference type="PROSITE" id="PS50977"/>
    </source>
</evidence>
<dbReference type="Pfam" id="PF00440">
    <property type="entry name" value="TetR_N"/>
    <property type="match status" value="1"/>
</dbReference>
<accession>A0A1Y0I7I5</accession>
<evidence type="ECO:0000313" key="6">
    <source>
        <dbReference type="EMBL" id="ARU56458.1"/>
    </source>
</evidence>
<protein>
    <submittedName>
        <fullName evidence="6">TetR/AcrR family transcriptional regulator</fullName>
    </submittedName>
</protein>
<keyword evidence="3" id="KW-0804">Transcription</keyword>
<dbReference type="PANTHER" id="PTHR47506">
    <property type="entry name" value="TRANSCRIPTIONAL REGULATORY PROTEIN"/>
    <property type="match status" value="1"/>
</dbReference>
<dbReference type="EMBL" id="CP021425">
    <property type="protein sequence ID" value="ARU56458.1"/>
    <property type="molecule type" value="Genomic_DNA"/>
</dbReference>
<keyword evidence="2 4" id="KW-0238">DNA-binding</keyword>
<feature type="DNA-binding region" description="H-T-H motif" evidence="4">
    <location>
        <begin position="29"/>
        <end position="48"/>
    </location>
</feature>
<keyword evidence="7" id="KW-1185">Reference proteome</keyword>
<dbReference type="PRINTS" id="PR00455">
    <property type="entry name" value="HTHTETR"/>
</dbReference>
<dbReference type="InterPro" id="IPR036271">
    <property type="entry name" value="Tet_transcr_reg_TetR-rel_C_sf"/>
</dbReference>
<feature type="domain" description="HTH tetR-type" evidence="5">
    <location>
        <begin position="6"/>
        <end position="66"/>
    </location>
</feature>
<dbReference type="AlphaFoldDB" id="A0A1Y0I7I5"/>
<dbReference type="InterPro" id="IPR009057">
    <property type="entry name" value="Homeodomain-like_sf"/>
</dbReference>
<dbReference type="GO" id="GO:0003677">
    <property type="term" value="F:DNA binding"/>
    <property type="evidence" value="ECO:0007669"/>
    <property type="project" value="UniProtKB-UniRule"/>
</dbReference>
<dbReference type="InterPro" id="IPR001647">
    <property type="entry name" value="HTH_TetR"/>
</dbReference>
<name>A0A1Y0I7I5_9GAMM</name>
<keyword evidence="1" id="KW-0805">Transcription regulation</keyword>
<dbReference type="Gene3D" id="1.10.357.10">
    <property type="entry name" value="Tetracycline Repressor, domain 2"/>
    <property type="match status" value="1"/>
</dbReference>
<evidence type="ECO:0000313" key="7">
    <source>
        <dbReference type="Proteomes" id="UP000196027"/>
    </source>
</evidence>